<organism evidence="2 3">
    <name type="scientific">Fusarium redolens</name>
    <dbReference type="NCBI Taxonomy" id="48865"/>
    <lineage>
        <taxon>Eukaryota</taxon>
        <taxon>Fungi</taxon>
        <taxon>Dikarya</taxon>
        <taxon>Ascomycota</taxon>
        <taxon>Pezizomycotina</taxon>
        <taxon>Sordariomycetes</taxon>
        <taxon>Hypocreomycetidae</taxon>
        <taxon>Hypocreales</taxon>
        <taxon>Nectriaceae</taxon>
        <taxon>Fusarium</taxon>
        <taxon>Fusarium redolens species complex</taxon>
    </lineage>
</organism>
<feature type="compositionally biased region" description="Basic and acidic residues" evidence="1">
    <location>
        <begin position="58"/>
        <end position="68"/>
    </location>
</feature>
<reference evidence="2" key="1">
    <citation type="journal article" date="2021" name="Nat. Commun.">
        <title>Genetic determinants of endophytism in the Arabidopsis root mycobiome.</title>
        <authorList>
            <person name="Mesny F."/>
            <person name="Miyauchi S."/>
            <person name="Thiergart T."/>
            <person name="Pickel B."/>
            <person name="Atanasova L."/>
            <person name="Karlsson M."/>
            <person name="Huettel B."/>
            <person name="Barry K.W."/>
            <person name="Haridas S."/>
            <person name="Chen C."/>
            <person name="Bauer D."/>
            <person name="Andreopoulos W."/>
            <person name="Pangilinan J."/>
            <person name="LaButti K."/>
            <person name="Riley R."/>
            <person name="Lipzen A."/>
            <person name="Clum A."/>
            <person name="Drula E."/>
            <person name="Henrissat B."/>
            <person name="Kohler A."/>
            <person name="Grigoriev I.V."/>
            <person name="Martin F.M."/>
            <person name="Hacquard S."/>
        </authorList>
    </citation>
    <scope>NUCLEOTIDE SEQUENCE</scope>
    <source>
        <strain evidence="2">MPI-CAGE-AT-0023</strain>
    </source>
</reference>
<comment type="caution">
    <text evidence="2">The sequence shown here is derived from an EMBL/GenBank/DDBJ whole genome shotgun (WGS) entry which is preliminary data.</text>
</comment>
<gene>
    <name evidence="2" type="ORF">BKA55DRAFT_596899</name>
</gene>
<accession>A0A9P9JWL4</accession>
<dbReference type="OrthoDB" id="5012172at2759"/>
<feature type="region of interest" description="Disordered" evidence="1">
    <location>
        <begin position="58"/>
        <end position="87"/>
    </location>
</feature>
<dbReference type="AlphaFoldDB" id="A0A9P9JWL4"/>
<dbReference type="EMBL" id="JAGMUX010000014">
    <property type="protein sequence ID" value="KAH7240327.1"/>
    <property type="molecule type" value="Genomic_DNA"/>
</dbReference>
<sequence length="350" mass="40231">MSSQAFLDSFPQTPRTFGRMSYQSGSFPMDQTIKGTFDALDDIQFDLQPFTVQEAIREDSETLERPRFSWETSSASSYHPNSNESFDSDERSQLYICSPSSVISKSHQHIQSILPEDITGTFVNNCESLNQQVHRWLSELPDIPWLDALHEITEDKIPSEADIQHQGEHIPGTKGILHYLDFLNSCYDGSQPTRIEAEEYQVMDEGPVYEKPEIHAAMDPRTTLDAYHLALLQIHSSSAFTTTTAWKFRPSMRRQYPRGLEEEARRSISLNQATIQNFFSRESLANHLPLLTEALSSVPNDEWLRVPGKDSPAKADEIVRRRRLSIQYTLYIVFHGCNRKRMRHYPGFPL</sequence>
<name>A0A9P9JWL4_FUSRE</name>
<keyword evidence="3" id="KW-1185">Reference proteome</keyword>
<proteinExistence type="predicted"/>
<protein>
    <submittedName>
        <fullName evidence="2">Uncharacterized protein</fullName>
    </submittedName>
</protein>
<feature type="compositionally biased region" description="Polar residues" evidence="1">
    <location>
        <begin position="70"/>
        <end position="85"/>
    </location>
</feature>
<dbReference type="GeneID" id="70225959"/>
<dbReference type="RefSeq" id="XP_046046121.1">
    <property type="nucleotide sequence ID" value="XM_046196005.1"/>
</dbReference>
<evidence type="ECO:0000256" key="1">
    <source>
        <dbReference type="SAM" id="MobiDB-lite"/>
    </source>
</evidence>
<evidence type="ECO:0000313" key="2">
    <source>
        <dbReference type="EMBL" id="KAH7240327.1"/>
    </source>
</evidence>
<evidence type="ECO:0000313" key="3">
    <source>
        <dbReference type="Proteomes" id="UP000720189"/>
    </source>
</evidence>
<dbReference type="Proteomes" id="UP000720189">
    <property type="component" value="Unassembled WGS sequence"/>
</dbReference>